<reference evidence="1" key="1">
    <citation type="submission" date="2022-07" db="EMBL/GenBank/DDBJ databases">
        <title>Genome Sequence of Lecanicillium saksenae.</title>
        <authorList>
            <person name="Buettner E."/>
        </authorList>
    </citation>
    <scope>NUCLEOTIDE SEQUENCE</scope>
    <source>
        <strain evidence="1">VT-O1</strain>
    </source>
</reference>
<organism evidence="1 2">
    <name type="scientific">Lecanicillium saksenae</name>
    <dbReference type="NCBI Taxonomy" id="468837"/>
    <lineage>
        <taxon>Eukaryota</taxon>
        <taxon>Fungi</taxon>
        <taxon>Dikarya</taxon>
        <taxon>Ascomycota</taxon>
        <taxon>Pezizomycotina</taxon>
        <taxon>Sordariomycetes</taxon>
        <taxon>Hypocreomycetidae</taxon>
        <taxon>Hypocreales</taxon>
        <taxon>Cordycipitaceae</taxon>
        <taxon>Lecanicillium</taxon>
    </lineage>
</organism>
<gene>
    <name evidence="1" type="ORF">NLG97_g4393</name>
</gene>
<evidence type="ECO:0000313" key="2">
    <source>
        <dbReference type="Proteomes" id="UP001148737"/>
    </source>
</evidence>
<protein>
    <submittedName>
        <fullName evidence="1">Uncharacterized protein</fullName>
    </submittedName>
</protein>
<comment type="caution">
    <text evidence="1">The sequence shown here is derived from an EMBL/GenBank/DDBJ whole genome shotgun (WGS) entry which is preliminary data.</text>
</comment>
<proteinExistence type="predicted"/>
<sequence>MKFMLATVASVAASVAAVSIDRLAVPETIAVDKPFAVQISSGGSVAGYVSSVMFGFGAWKGSDRSQLGVPAASIQLIDAANGIVPYGPFTRQTIVPSRIVGKLSGQTEIRAAVLSSYGANGNLGYAVYRANVTFGEEASDKYVDLQFFYQ</sequence>
<evidence type="ECO:0000313" key="1">
    <source>
        <dbReference type="EMBL" id="KAJ3493956.1"/>
    </source>
</evidence>
<dbReference type="Proteomes" id="UP001148737">
    <property type="component" value="Unassembled WGS sequence"/>
</dbReference>
<name>A0ACC1QXZ6_9HYPO</name>
<dbReference type="EMBL" id="JANAKD010000430">
    <property type="protein sequence ID" value="KAJ3493956.1"/>
    <property type="molecule type" value="Genomic_DNA"/>
</dbReference>
<keyword evidence="2" id="KW-1185">Reference proteome</keyword>
<accession>A0ACC1QXZ6</accession>